<dbReference type="EMBL" id="UYSU01038319">
    <property type="protein sequence ID" value="VDM00112.1"/>
    <property type="molecule type" value="Genomic_DNA"/>
</dbReference>
<reference evidence="3" key="1">
    <citation type="submission" date="2016-06" db="UniProtKB">
        <authorList>
            <consortium name="WormBaseParasite"/>
        </authorList>
    </citation>
    <scope>IDENTIFICATION</scope>
</reference>
<dbReference type="Proteomes" id="UP000275846">
    <property type="component" value="Unassembled WGS sequence"/>
</dbReference>
<dbReference type="AlphaFoldDB" id="A0A183TB78"/>
<keyword evidence="2" id="KW-1185">Reference proteome</keyword>
<evidence type="ECO:0000313" key="3">
    <source>
        <dbReference type="WBParaSite" id="SSLN_0001424101-mRNA-1"/>
    </source>
</evidence>
<reference evidence="1 2" key="2">
    <citation type="submission" date="2018-11" db="EMBL/GenBank/DDBJ databases">
        <authorList>
            <consortium name="Pathogen Informatics"/>
        </authorList>
    </citation>
    <scope>NUCLEOTIDE SEQUENCE [LARGE SCALE GENOMIC DNA]</scope>
    <source>
        <strain evidence="1 2">NST_G2</strain>
    </source>
</reference>
<protein>
    <submittedName>
        <fullName evidence="3">Peptidase S1 domain-containing protein</fullName>
    </submittedName>
</protein>
<sequence>MLGLTFSAAGRGSQIEKYVVVKLKQTTIPPVSIPRAISSGLLRQSEEQPAGMEDALVEPELAHYDGLIVGWGRELGRRLSAFSSL</sequence>
<evidence type="ECO:0000313" key="1">
    <source>
        <dbReference type="EMBL" id="VDM00112.1"/>
    </source>
</evidence>
<name>A0A183TB78_SCHSO</name>
<accession>A0A183TB78</accession>
<organism evidence="3">
    <name type="scientific">Schistocephalus solidus</name>
    <name type="common">Tapeworm</name>
    <dbReference type="NCBI Taxonomy" id="70667"/>
    <lineage>
        <taxon>Eukaryota</taxon>
        <taxon>Metazoa</taxon>
        <taxon>Spiralia</taxon>
        <taxon>Lophotrochozoa</taxon>
        <taxon>Platyhelminthes</taxon>
        <taxon>Cestoda</taxon>
        <taxon>Eucestoda</taxon>
        <taxon>Diphyllobothriidea</taxon>
        <taxon>Diphyllobothriidae</taxon>
        <taxon>Schistocephalus</taxon>
    </lineage>
</organism>
<gene>
    <name evidence="1" type="ORF">SSLN_LOCUS13726</name>
</gene>
<evidence type="ECO:0000313" key="2">
    <source>
        <dbReference type="Proteomes" id="UP000275846"/>
    </source>
</evidence>
<proteinExistence type="predicted"/>
<dbReference type="WBParaSite" id="SSLN_0001424101-mRNA-1">
    <property type="protein sequence ID" value="SSLN_0001424101-mRNA-1"/>
    <property type="gene ID" value="SSLN_0001424101"/>
</dbReference>